<name>A0AAD4S945_9MAGN</name>
<feature type="domain" description="Serine-threonine/tyrosine-protein kinase catalytic" evidence="1">
    <location>
        <begin position="2"/>
        <end position="37"/>
    </location>
</feature>
<gene>
    <name evidence="2" type="ORF">MKW98_015926</name>
</gene>
<reference evidence="2" key="1">
    <citation type="submission" date="2022-04" db="EMBL/GenBank/DDBJ databases">
        <title>A functionally conserved STORR gene fusion in Papaver species that diverged 16.8 million years ago.</title>
        <authorList>
            <person name="Catania T."/>
        </authorList>
    </citation>
    <scope>NUCLEOTIDE SEQUENCE</scope>
    <source>
        <strain evidence="2">S-188037</strain>
    </source>
</reference>
<proteinExistence type="predicted"/>
<dbReference type="SUPFAM" id="SSF56112">
    <property type="entry name" value="Protein kinase-like (PK-like)"/>
    <property type="match status" value="1"/>
</dbReference>
<organism evidence="2 3">
    <name type="scientific">Papaver atlanticum</name>
    <dbReference type="NCBI Taxonomy" id="357466"/>
    <lineage>
        <taxon>Eukaryota</taxon>
        <taxon>Viridiplantae</taxon>
        <taxon>Streptophyta</taxon>
        <taxon>Embryophyta</taxon>
        <taxon>Tracheophyta</taxon>
        <taxon>Spermatophyta</taxon>
        <taxon>Magnoliopsida</taxon>
        <taxon>Ranunculales</taxon>
        <taxon>Papaveraceae</taxon>
        <taxon>Papaveroideae</taxon>
        <taxon>Papaver</taxon>
    </lineage>
</organism>
<dbReference type="InterPro" id="IPR011009">
    <property type="entry name" value="Kinase-like_dom_sf"/>
</dbReference>
<evidence type="ECO:0000259" key="1">
    <source>
        <dbReference type="Pfam" id="PF07714"/>
    </source>
</evidence>
<dbReference type="GO" id="GO:0004672">
    <property type="term" value="F:protein kinase activity"/>
    <property type="evidence" value="ECO:0007669"/>
    <property type="project" value="InterPro"/>
</dbReference>
<dbReference type="EMBL" id="JAJJMB010012492">
    <property type="protein sequence ID" value="KAI3876543.1"/>
    <property type="molecule type" value="Genomic_DNA"/>
</dbReference>
<dbReference type="Proteomes" id="UP001202328">
    <property type="component" value="Unassembled WGS sequence"/>
</dbReference>
<dbReference type="Pfam" id="PF07714">
    <property type="entry name" value="PK_Tyr_Ser-Thr"/>
    <property type="match status" value="1"/>
</dbReference>
<dbReference type="Gene3D" id="1.10.510.10">
    <property type="entry name" value="Transferase(Phosphotransferase) domain 1"/>
    <property type="match status" value="1"/>
</dbReference>
<dbReference type="InterPro" id="IPR001245">
    <property type="entry name" value="Ser-Thr/Tyr_kinase_cat_dom"/>
</dbReference>
<accession>A0AAD4S945</accession>
<comment type="caution">
    <text evidence="2">The sequence shown here is derived from an EMBL/GenBank/DDBJ whole genome shotgun (WGS) entry which is preliminary data.</text>
</comment>
<sequence>MDQRMEIPKDTDPHWASLIESCWHSEPKCRPSFQDLKLKVMQKRYSIETQATQLEPRGSITTVATRI</sequence>
<dbReference type="AlphaFoldDB" id="A0AAD4S945"/>
<keyword evidence="3" id="KW-1185">Reference proteome</keyword>
<evidence type="ECO:0000313" key="2">
    <source>
        <dbReference type="EMBL" id="KAI3876543.1"/>
    </source>
</evidence>
<protein>
    <recommendedName>
        <fullName evidence="1">Serine-threonine/tyrosine-protein kinase catalytic domain-containing protein</fullName>
    </recommendedName>
</protein>
<evidence type="ECO:0000313" key="3">
    <source>
        <dbReference type="Proteomes" id="UP001202328"/>
    </source>
</evidence>